<feature type="compositionally biased region" description="Pro residues" evidence="5">
    <location>
        <begin position="73"/>
        <end position="84"/>
    </location>
</feature>
<evidence type="ECO:0000256" key="5">
    <source>
        <dbReference type="SAM" id="MobiDB-lite"/>
    </source>
</evidence>
<dbReference type="GO" id="GO:0008289">
    <property type="term" value="F:lipid binding"/>
    <property type="evidence" value="ECO:0007669"/>
    <property type="project" value="TreeGrafter"/>
</dbReference>
<evidence type="ECO:0000256" key="2">
    <source>
        <dbReference type="ARBA" id="ARBA00022443"/>
    </source>
</evidence>
<dbReference type="InterPro" id="IPR001452">
    <property type="entry name" value="SH3_domain"/>
</dbReference>
<dbReference type="InterPro" id="IPR036028">
    <property type="entry name" value="SH3-like_dom_sf"/>
</dbReference>
<evidence type="ECO:0000256" key="4">
    <source>
        <dbReference type="PROSITE-ProRule" id="PRU00192"/>
    </source>
</evidence>
<keyword evidence="2 4" id="KW-0728">SH3 domain</keyword>
<feature type="region of interest" description="Disordered" evidence="5">
    <location>
        <begin position="183"/>
        <end position="225"/>
    </location>
</feature>
<evidence type="ECO:0000313" key="8">
    <source>
        <dbReference type="Proteomes" id="UP000276215"/>
    </source>
</evidence>
<dbReference type="PROSITE" id="PS50002">
    <property type="entry name" value="SH3"/>
    <property type="match status" value="1"/>
</dbReference>
<dbReference type="EMBL" id="ML120413">
    <property type="protein sequence ID" value="RPA96528.1"/>
    <property type="molecule type" value="Genomic_DNA"/>
</dbReference>
<dbReference type="GO" id="GO:0051666">
    <property type="term" value="P:actin cortical patch localization"/>
    <property type="evidence" value="ECO:0007669"/>
    <property type="project" value="InterPro"/>
</dbReference>
<feature type="region of interest" description="Disordered" evidence="5">
    <location>
        <begin position="58"/>
        <end position="87"/>
    </location>
</feature>
<dbReference type="CDD" id="cd00174">
    <property type="entry name" value="SH3"/>
    <property type="match status" value="1"/>
</dbReference>
<keyword evidence="8" id="KW-1185">Reference proteome</keyword>
<keyword evidence="3" id="KW-0963">Cytoplasm</keyword>
<dbReference type="PANTHER" id="PTHR47174:SF3">
    <property type="entry name" value="BRIDGING INTEGRATOR 3"/>
    <property type="match status" value="1"/>
</dbReference>
<sequence length="260" mass="27149">MSSNNMDALTNRAIRNIVSELEFLADTNVISTTTLHSIMKQLPTAKSTLMANAAFSPPTPAPGPVPHTSTPAIPHPTFSPPPSTKTPFSEKYLPIAAQAPPPPPPSYTPTALPTVHVLSLANAQWAFAGTEKGDLTFNAGDTIEVLEKVKEDWWKGRVAGGNGEIGLFPSSYVQETRVLAGPEKPALPNLPPRTGSGYGSGGNMMTDVAHGSGSAPSQQQQEERKGIVGKNGEKFGKKLGNAAIFGAGATIGGKIVNGIF</sequence>
<gene>
    <name evidence="7" type="ORF">L873DRAFT_1811123</name>
</gene>
<dbReference type="GO" id="GO:0015629">
    <property type="term" value="C:actin cytoskeleton"/>
    <property type="evidence" value="ECO:0007669"/>
    <property type="project" value="TreeGrafter"/>
</dbReference>
<evidence type="ECO:0000313" key="7">
    <source>
        <dbReference type="EMBL" id="RPA96528.1"/>
    </source>
</evidence>
<accession>A0A3N4JHQ6</accession>
<comment type="subcellular location">
    <subcellularLocation>
        <location evidence="1">Cytoplasm</location>
    </subcellularLocation>
</comment>
<dbReference type="OrthoDB" id="6250593at2759"/>
<dbReference type="Gene3D" id="2.30.30.40">
    <property type="entry name" value="SH3 Domains"/>
    <property type="match status" value="1"/>
</dbReference>
<dbReference type="GO" id="GO:0006897">
    <property type="term" value="P:endocytosis"/>
    <property type="evidence" value="ECO:0007669"/>
    <property type="project" value="InterPro"/>
</dbReference>
<dbReference type="InterPro" id="IPR046982">
    <property type="entry name" value="BIN3/RVS161-like"/>
</dbReference>
<dbReference type="GO" id="GO:0097320">
    <property type="term" value="P:plasma membrane tubulation"/>
    <property type="evidence" value="ECO:0007669"/>
    <property type="project" value="TreeGrafter"/>
</dbReference>
<dbReference type="AlphaFoldDB" id="A0A3N4JHQ6"/>
<dbReference type="PANTHER" id="PTHR47174">
    <property type="entry name" value="BRIDGING INTEGRATOR 3"/>
    <property type="match status" value="1"/>
</dbReference>
<dbReference type="SUPFAM" id="SSF50044">
    <property type="entry name" value="SH3-domain"/>
    <property type="match status" value="1"/>
</dbReference>
<dbReference type="Proteomes" id="UP000276215">
    <property type="component" value="Unassembled WGS sequence"/>
</dbReference>
<evidence type="ECO:0000256" key="3">
    <source>
        <dbReference type="ARBA" id="ARBA00022490"/>
    </source>
</evidence>
<dbReference type="PRINTS" id="PR00452">
    <property type="entry name" value="SH3DOMAIN"/>
</dbReference>
<feature type="domain" description="SH3" evidence="6">
    <location>
        <begin position="116"/>
        <end position="178"/>
    </location>
</feature>
<evidence type="ECO:0000259" key="6">
    <source>
        <dbReference type="PROSITE" id="PS50002"/>
    </source>
</evidence>
<reference evidence="7 8" key="1">
    <citation type="journal article" date="2018" name="Nat. Ecol. Evol.">
        <title>Pezizomycetes genomes reveal the molecular basis of ectomycorrhizal truffle lifestyle.</title>
        <authorList>
            <person name="Murat C."/>
            <person name="Payen T."/>
            <person name="Noel B."/>
            <person name="Kuo A."/>
            <person name="Morin E."/>
            <person name="Chen J."/>
            <person name="Kohler A."/>
            <person name="Krizsan K."/>
            <person name="Balestrini R."/>
            <person name="Da Silva C."/>
            <person name="Montanini B."/>
            <person name="Hainaut M."/>
            <person name="Levati E."/>
            <person name="Barry K.W."/>
            <person name="Belfiori B."/>
            <person name="Cichocki N."/>
            <person name="Clum A."/>
            <person name="Dockter R.B."/>
            <person name="Fauchery L."/>
            <person name="Guy J."/>
            <person name="Iotti M."/>
            <person name="Le Tacon F."/>
            <person name="Lindquist E.A."/>
            <person name="Lipzen A."/>
            <person name="Malagnac F."/>
            <person name="Mello A."/>
            <person name="Molinier V."/>
            <person name="Miyauchi S."/>
            <person name="Poulain J."/>
            <person name="Riccioni C."/>
            <person name="Rubini A."/>
            <person name="Sitrit Y."/>
            <person name="Splivallo R."/>
            <person name="Traeger S."/>
            <person name="Wang M."/>
            <person name="Zifcakova L."/>
            <person name="Wipf D."/>
            <person name="Zambonelli A."/>
            <person name="Paolocci F."/>
            <person name="Nowrousian M."/>
            <person name="Ottonello S."/>
            <person name="Baldrian P."/>
            <person name="Spatafora J.W."/>
            <person name="Henrissat B."/>
            <person name="Nagy L.G."/>
            <person name="Aury J.M."/>
            <person name="Wincker P."/>
            <person name="Grigoriev I.V."/>
            <person name="Bonfante P."/>
            <person name="Martin F.M."/>
        </authorList>
    </citation>
    <scope>NUCLEOTIDE SEQUENCE [LARGE SCALE GENOMIC DNA]</scope>
    <source>
        <strain evidence="7 8">120613-1</strain>
    </source>
</reference>
<proteinExistence type="predicted"/>
<dbReference type="GO" id="GO:0005737">
    <property type="term" value="C:cytoplasm"/>
    <property type="evidence" value="ECO:0007669"/>
    <property type="project" value="UniProtKB-SubCell"/>
</dbReference>
<evidence type="ECO:0000256" key="1">
    <source>
        <dbReference type="ARBA" id="ARBA00004496"/>
    </source>
</evidence>
<dbReference type="STRING" id="1336337.A0A3N4JHQ6"/>
<organism evidence="7 8">
    <name type="scientific">Choiromyces venosus 120613-1</name>
    <dbReference type="NCBI Taxonomy" id="1336337"/>
    <lineage>
        <taxon>Eukaryota</taxon>
        <taxon>Fungi</taxon>
        <taxon>Dikarya</taxon>
        <taxon>Ascomycota</taxon>
        <taxon>Pezizomycotina</taxon>
        <taxon>Pezizomycetes</taxon>
        <taxon>Pezizales</taxon>
        <taxon>Tuberaceae</taxon>
        <taxon>Choiromyces</taxon>
    </lineage>
</organism>
<dbReference type="Pfam" id="PF00018">
    <property type="entry name" value="SH3_1"/>
    <property type="match status" value="1"/>
</dbReference>
<protein>
    <submittedName>
        <fullName evidence="7">SH3-domain-containing protein</fullName>
    </submittedName>
</protein>
<dbReference type="SMART" id="SM00326">
    <property type="entry name" value="SH3"/>
    <property type="match status" value="1"/>
</dbReference>
<name>A0A3N4JHQ6_9PEZI</name>